<dbReference type="Proteomes" id="UP001500102">
    <property type="component" value="Unassembled WGS sequence"/>
</dbReference>
<dbReference type="Pfam" id="PF00563">
    <property type="entry name" value="EAL"/>
    <property type="match status" value="1"/>
</dbReference>
<keyword evidence="4" id="KW-1185">Reference proteome</keyword>
<dbReference type="InterPro" id="IPR035919">
    <property type="entry name" value="EAL_sf"/>
</dbReference>
<dbReference type="InterPro" id="IPR050706">
    <property type="entry name" value="Cyclic-di-GMP_PDE-like"/>
</dbReference>
<dbReference type="SMART" id="SM00091">
    <property type="entry name" value="PAS"/>
    <property type="match status" value="1"/>
</dbReference>
<dbReference type="InterPro" id="IPR001633">
    <property type="entry name" value="EAL_dom"/>
</dbReference>
<dbReference type="PANTHER" id="PTHR33121:SF76">
    <property type="entry name" value="SIGNALING PROTEIN"/>
    <property type="match status" value="1"/>
</dbReference>
<dbReference type="InterPro" id="IPR035965">
    <property type="entry name" value="PAS-like_dom_sf"/>
</dbReference>
<dbReference type="CDD" id="cd01948">
    <property type="entry name" value="EAL"/>
    <property type="match status" value="1"/>
</dbReference>
<dbReference type="PROSITE" id="PS50112">
    <property type="entry name" value="PAS"/>
    <property type="match status" value="1"/>
</dbReference>
<sequence length="370" mass="39818">MDTVLSTTREWLWAVGADGRFTFSSRASRELLGYEPSELVGRPCSLIIDLAELKTARKPDARAGREGLLLSARQRGGRSLNVEVVGRRRSDTDGRVSGFEGIARPRDVSTAQSPANPEITARLDRLFATRALITAFQPISHLGTGEIVGAEALTRFVSSPFRSPDQWFAEADSIGRGLELEFLALETAMLAAADLPAHVYIAVNLSPSACLDPRLSDIVRNSGLKPGRIVVELTERSAVADYARLAAALAPLRSAGLRIAIDDVGAGFSSMRHILRLGPELIKLDRTIVAGIDNSPKQRALCAAMVSFSSQIGARLVAEGIETHAELATVAELGLNTGQGYLLGRPSVLPADWSHWRQRNRSSTSGNDDT</sequence>
<feature type="domain" description="EAL" evidence="2">
    <location>
        <begin position="116"/>
        <end position="360"/>
    </location>
</feature>
<dbReference type="Gene3D" id="3.30.450.20">
    <property type="entry name" value="PAS domain"/>
    <property type="match status" value="1"/>
</dbReference>
<organism evidence="3 4">
    <name type="scientific">Arthrobacter humicola</name>
    <dbReference type="NCBI Taxonomy" id="409291"/>
    <lineage>
        <taxon>Bacteria</taxon>
        <taxon>Bacillati</taxon>
        <taxon>Actinomycetota</taxon>
        <taxon>Actinomycetes</taxon>
        <taxon>Micrococcales</taxon>
        <taxon>Micrococcaceae</taxon>
        <taxon>Arthrobacter</taxon>
    </lineage>
</organism>
<dbReference type="PANTHER" id="PTHR33121">
    <property type="entry name" value="CYCLIC DI-GMP PHOSPHODIESTERASE PDEF"/>
    <property type="match status" value="1"/>
</dbReference>
<evidence type="ECO:0000313" key="3">
    <source>
        <dbReference type="EMBL" id="GAA2130632.1"/>
    </source>
</evidence>
<proteinExistence type="predicted"/>
<comment type="caution">
    <text evidence="3">The sequence shown here is derived from an EMBL/GenBank/DDBJ whole genome shotgun (WGS) entry which is preliminary data.</text>
</comment>
<dbReference type="InterPro" id="IPR013767">
    <property type="entry name" value="PAS_fold"/>
</dbReference>
<dbReference type="SMART" id="SM00052">
    <property type="entry name" value="EAL"/>
    <property type="match status" value="1"/>
</dbReference>
<gene>
    <name evidence="3" type="ORF">GCM10009825_11740</name>
</gene>
<evidence type="ECO:0008006" key="5">
    <source>
        <dbReference type="Google" id="ProtNLM"/>
    </source>
</evidence>
<name>A0ABP5KH08_9MICC</name>
<dbReference type="CDD" id="cd00130">
    <property type="entry name" value="PAS"/>
    <property type="match status" value="1"/>
</dbReference>
<dbReference type="PROSITE" id="PS50883">
    <property type="entry name" value="EAL"/>
    <property type="match status" value="1"/>
</dbReference>
<dbReference type="SUPFAM" id="SSF55785">
    <property type="entry name" value="PYP-like sensor domain (PAS domain)"/>
    <property type="match status" value="1"/>
</dbReference>
<evidence type="ECO:0000259" key="1">
    <source>
        <dbReference type="PROSITE" id="PS50112"/>
    </source>
</evidence>
<reference evidence="4" key="1">
    <citation type="journal article" date="2019" name="Int. J. Syst. Evol. Microbiol.">
        <title>The Global Catalogue of Microorganisms (GCM) 10K type strain sequencing project: providing services to taxonomists for standard genome sequencing and annotation.</title>
        <authorList>
            <consortium name="The Broad Institute Genomics Platform"/>
            <consortium name="The Broad Institute Genome Sequencing Center for Infectious Disease"/>
            <person name="Wu L."/>
            <person name="Ma J."/>
        </authorList>
    </citation>
    <scope>NUCLEOTIDE SEQUENCE [LARGE SCALE GENOMIC DNA]</scope>
    <source>
        <strain evidence="4">JCM 15921</strain>
    </source>
</reference>
<protein>
    <recommendedName>
        <fullName evidence="5">Diguanylate phosphodiesterase</fullName>
    </recommendedName>
</protein>
<evidence type="ECO:0000313" key="4">
    <source>
        <dbReference type="Proteomes" id="UP001500102"/>
    </source>
</evidence>
<evidence type="ECO:0000259" key="2">
    <source>
        <dbReference type="PROSITE" id="PS50883"/>
    </source>
</evidence>
<dbReference type="Pfam" id="PF00989">
    <property type="entry name" value="PAS"/>
    <property type="match status" value="1"/>
</dbReference>
<dbReference type="InterPro" id="IPR000014">
    <property type="entry name" value="PAS"/>
</dbReference>
<dbReference type="EMBL" id="BAAAQB010000013">
    <property type="protein sequence ID" value="GAA2130632.1"/>
    <property type="molecule type" value="Genomic_DNA"/>
</dbReference>
<dbReference type="SUPFAM" id="SSF141868">
    <property type="entry name" value="EAL domain-like"/>
    <property type="match status" value="1"/>
</dbReference>
<dbReference type="NCBIfam" id="TIGR00229">
    <property type="entry name" value="sensory_box"/>
    <property type="match status" value="1"/>
</dbReference>
<dbReference type="Gene3D" id="3.20.20.450">
    <property type="entry name" value="EAL domain"/>
    <property type="match status" value="1"/>
</dbReference>
<accession>A0ABP5KH08</accession>
<feature type="domain" description="PAS" evidence="1">
    <location>
        <begin position="1"/>
        <end position="50"/>
    </location>
</feature>